<evidence type="ECO:0000256" key="2">
    <source>
        <dbReference type="SAM" id="SignalP"/>
    </source>
</evidence>
<evidence type="ECO:0000313" key="3">
    <source>
        <dbReference type="EMBL" id="APA87459.2"/>
    </source>
</evidence>
<keyword evidence="2" id="KW-0732">Signal</keyword>
<feature type="signal peptide" evidence="2">
    <location>
        <begin position="1"/>
        <end position="37"/>
    </location>
</feature>
<feature type="compositionally biased region" description="Basic and acidic residues" evidence="1">
    <location>
        <begin position="327"/>
        <end position="340"/>
    </location>
</feature>
<evidence type="ECO:0000313" key="4">
    <source>
        <dbReference type="Proteomes" id="UP000179860"/>
    </source>
</evidence>
<evidence type="ECO:0000256" key="1">
    <source>
        <dbReference type="SAM" id="MobiDB-lite"/>
    </source>
</evidence>
<accession>A0A1I9YMC6</accession>
<sequence>MMPSARRFLIMLASAFLRARAGGALALFASAVPLAHADIVVSFAESPVSVIRGASLYRPGEGARLRDDDIIETDAGKSAQLEDGAGTLIALGPQTQILLKTPSAPQNAAAGPLRITMLSGWLKVGCKVSAGAQPPLSIELHGLDIKPSGNGPWSVVAMTTGERAAIFAESGDDAIVVVRAPAQVPRQILHAGQYLERHADGPLRAQARPSAEFIGTMPPGFRDPLVGVAGRLASRHEVAAPLRAVDYADVSDWLTSSVSERATFVKRFVPRLKTAAFRAQIDAHLEVLPEWRPILHPPPPRPASEPHKRPAQAPPLARPESGAGSLYRDKPTPDDADDAH</sequence>
<keyword evidence="4" id="KW-1185">Reference proteome</keyword>
<dbReference type="AlphaFoldDB" id="A0A1I9YMC6"/>
<reference evidence="3" key="1">
    <citation type="submission" date="2016-09" db="EMBL/GenBank/DDBJ databases">
        <title>The Complete Genome of Burkholderia sprentiae wsm5005.</title>
        <authorList>
            <person name="De Meyer S."/>
            <person name="Wang P."/>
            <person name="Terpolilli J."/>
        </authorList>
    </citation>
    <scope>NUCLEOTIDE SEQUENCE [LARGE SCALE GENOMIC DNA]</scope>
    <source>
        <strain evidence="3">WSM5005</strain>
    </source>
</reference>
<dbReference type="STRING" id="754502.BJG93_18360"/>
<protein>
    <recommendedName>
        <fullName evidence="5">FecR protein domain-containing protein</fullName>
    </recommendedName>
</protein>
<dbReference type="KEGG" id="pspw:BJG93_18360"/>
<dbReference type="Proteomes" id="UP000179860">
    <property type="component" value="Chromosome 2"/>
</dbReference>
<evidence type="ECO:0008006" key="5">
    <source>
        <dbReference type="Google" id="ProtNLM"/>
    </source>
</evidence>
<dbReference type="RefSeq" id="WP_027194106.1">
    <property type="nucleotide sequence ID" value="NZ_CP017562.2"/>
</dbReference>
<dbReference type="EMBL" id="CP017562">
    <property type="protein sequence ID" value="APA87459.2"/>
    <property type="molecule type" value="Genomic_DNA"/>
</dbReference>
<gene>
    <name evidence="3" type="ORF">BJG93_18360</name>
</gene>
<proteinExistence type="predicted"/>
<dbReference type="OrthoDB" id="9109022at2"/>
<name>A0A1I9YMC6_9BURK</name>
<feature type="chain" id="PRO_5034611761" description="FecR protein domain-containing protein" evidence="2">
    <location>
        <begin position="38"/>
        <end position="340"/>
    </location>
</feature>
<reference evidence="3" key="2">
    <citation type="submission" date="2021-06" db="EMBL/GenBank/DDBJ databases">
        <authorList>
            <person name="Rogers T.H."/>
            <person name="Ramsay J.P."/>
            <person name="Wang P."/>
            <person name="Terpolilli J."/>
        </authorList>
    </citation>
    <scope>NUCLEOTIDE SEQUENCE</scope>
    <source>
        <strain evidence="3">WSM5005</strain>
    </source>
</reference>
<feature type="region of interest" description="Disordered" evidence="1">
    <location>
        <begin position="292"/>
        <end position="340"/>
    </location>
</feature>
<organism evidence="3 4">
    <name type="scientific">Paraburkholderia sprentiae WSM5005</name>
    <dbReference type="NCBI Taxonomy" id="754502"/>
    <lineage>
        <taxon>Bacteria</taxon>
        <taxon>Pseudomonadati</taxon>
        <taxon>Pseudomonadota</taxon>
        <taxon>Betaproteobacteria</taxon>
        <taxon>Burkholderiales</taxon>
        <taxon>Burkholderiaceae</taxon>
        <taxon>Paraburkholderia</taxon>
    </lineage>
</organism>